<dbReference type="AlphaFoldDB" id="A0A0M3HS50"/>
<evidence type="ECO:0000313" key="3">
    <source>
        <dbReference type="WBParaSite" id="ALUE_0000524701-mRNA-1"/>
    </source>
</evidence>
<reference evidence="3" key="1">
    <citation type="submission" date="2017-02" db="UniProtKB">
        <authorList>
            <consortium name="WormBaseParasite"/>
        </authorList>
    </citation>
    <scope>IDENTIFICATION</scope>
</reference>
<organism evidence="2 3">
    <name type="scientific">Ascaris lumbricoides</name>
    <name type="common">Giant roundworm</name>
    <dbReference type="NCBI Taxonomy" id="6252"/>
    <lineage>
        <taxon>Eukaryota</taxon>
        <taxon>Metazoa</taxon>
        <taxon>Ecdysozoa</taxon>
        <taxon>Nematoda</taxon>
        <taxon>Chromadorea</taxon>
        <taxon>Rhabditida</taxon>
        <taxon>Spirurina</taxon>
        <taxon>Ascaridomorpha</taxon>
        <taxon>Ascaridoidea</taxon>
        <taxon>Ascarididae</taxon>
        <taxon>Ascaris</taxon>
    </lineage>
</organism>
<dbReference type="WBParaSite" id="ALUE_0000524701-mRNA-1">
    <property type="protein sequence ID" value="ALUE_0000524701-mRNA-1"/>
    <property type="gene ID" value="ALUE_0000524701"/>
</dbReference>
<protein>
    <submittedName>
        <fullName evidence="3">40S ribosomal protein S19-binding protein 1</fullName>
    </submittedName>
</protein>
<evidence type="ECO:0000256" key="1">
    <source>
        <dbReference type="SAM" id="MobiDB-lite"/>
    </source>
</evidence>
<proteinExistence type="predicted"/>
<sequence>MRTNVRVPGWFWRARILLDASGFQDPQMTACILHIFGLQILNLRISERFGYPSVFIAGKIHFSPVAKWKWKLSVLLKRTHKPPARRAHQPTLSPAISSGFARRRLFSLTNFGTAISGEQVLCVSKAIMLETAGDCVEESSDVPPNNCKEADLKKEKTLARRRTKNPLLTSITVRQLKALLKSHNEEKPKRMVVRRARKPSTDKRGRPRKKQFGGAWDADAEKPSTSKLRVASMNDQSSALSVPVEGIAGQFGIFQWNLLESFQLLFKFAGLLPLPSRQRRGRQIHASDETLSVEPGSTYMTYCESLLQKAEDLIARNASLEAPEKDKNVEDVGSTAFTIAEPCQLHRKPYDWLTDYDIEALIGSFAPYST</sequence>
<dbReference type="Proteomes" id="UP000036681">
    <property type="component" value="Unplaced"/>
</dbReference>
<feature type="region of interest" description="Disordered" evidence="1">
    <location>
        <begin position="187"/>
        <end position="224"/>
    </location>
</feature>
<evidence type="ECO:0000313" key="2">
    <source>
        <dbReference type="Proteomes" id="UP000036681"/>
    </source>
</evidence>
<name>A0A0M3HS50_ASCLU</name>
<accession>A0A0M3HS50</accession>
<keyword evidence="2" id="KW-1185">Reference proteome</keyword>